<keyword evidence="9" id="KW-1185">Reference proteome</keyword>
<dbReference type="InterPro" id="IPR036388">
    <property type="entry name" value="WH-like_DNA-bd_sf"/>
</dbReference>
<dbReference type="InterPro" id="IPR013325">
    <property type="entry name" value="RNA_pol_sigma_r2"/>
</dbReference>
<protein>
    <submittedName>
        <fullName evidence="8">RNA polymerase sigma factor</fullName>
    </submittedName>
</protein>
<dbReference type="PANTHER" id="PTHR43133:SF52">
    <property type="entry name" value="ECF RNA POLYMERASE SIGMA FACTOR SIGL"/>
    <property type="match status" value="1"/>
</dbReference>
<comment type="similarity">
    <text evidence="1">Belongs to the sigma-70 factor family. ECF subfamily.</text>
</comment>
<dbReference type="Proteomes" id="UP000502508">
    <property type="component" value="Chromosome"/>
</dbReference>
<evidence type="ECO:0000256" key="4">
    <source>
        <dbReference type="ARBA" id="ARBA00023125"/>
    </source>
</evidence>
<dbReference type="EMBL" id="AP022870">
    <property type="protein sequence ID" value="BCB74707.1"/>
    <property type="molecule type" value="Genomic_DNA"/>
</dbReference>
<dbReference type="KEGG" id="pfla:Pflav_011170"/>
<organism evidence="8 9">
    <name type="scientific">Phytohabitans flavus</name>
    <dbReference type="NCBI Taxonomy" id="1076124"/>
    <lineage>
        <taxon>Bacteria</taxon>
        <taxon>Bacillati</taxon>
        <taxon>Actinomycetota</taxon>
        <taxon>Actinomycetes</taxon>
        <taxon>Micromonosporales</taxon>
        <taxon>Micromonosporaceae</taxon>
    </lineage>
</organism>
<name>A0A6F8XLM4_9ACTN</name>
<feature type="domain" description="RNA polymerase sigma-70 region 4" evidence="7">
    <location>
        <begin position="129"/>
        <end position="176"/>
    </location>
</feature>
<evidence type="ECO:0000256" key="5">
    <source>
        <dbReference type="ARBA" id="ARBA00023163"/>
    </source>
</evidence>
<dbReference type="Pfam" id="PF04542">
    <property type="entry name" value="Sigma70_r2"/>
    <property type="match status" value="1"/>
</dbReference>
<dbReference type="CDD" id="cd06171">
    <property type="entry name" value="Sigma70_r4"/>
    <property type="match status" value="1"/>
</dbReference>
<accession>A0A6F8XLM4</accession>
<sequence length="183" mass="20302">MYAMLALPLRDTPASLAATSSEGRLRAIYEAHGESLLRFLTKRNLGDVERAKDLLQETFLRAWRHVDDLPDEPGLLRAWLFTVARHVTIDAGRASRIRPAEVGVPDLRAFASGEDPAEQVTAVYTVRAALARLSPAHREILVELFFHDRTPRELAERLGIPAGTVKSRTYYAMQALAAAVEAD</sequence>
<dbReference type="PANTHER" id="PTHR43133">
    <property type="entry name" value="RNA POLYMERASE ECF-TYPE SIGMA FACTO"/>
    <property type="match status" value="1"/>
</dbReference>
<gene>
    <name evidence="8" type="ORF">Pflav_011170</name>
</gene>
<keyword evidence="3" id="KW-0731">Sigma factor</keyword>
<dbReference type="InterPro" id="IPR013324">
    <property type="entry name" value="RNA_pol_sigma_r3/r4-like"/>
</dbReference>
<evidence type="ECO:0000259" key="7">
    <source>
        <dbReference type="Pfam" id="PF04545"/>
    </source>
</evidence>
<evidence type="ECO:0000259" key="6">
    <source>
        <dbReference type="Pfam" id="PF04542"/>
    </source>
</evidence>
<keyword evidence="2" id="KW-0805">Transcription regulation</keyword>
<dbReference type="AlphaFoldDB" id="A0A6F8XLM4"/>
<evidence type="ECO:0000313" key="9">
    <source>
        <dbReference type="Proteomes" id="UP000502508"/>
    </source>
</evidence>
<dbReference type="SUPFAM" id="SSF88946">
    <property type="entry name" value="Sigma2 domain of RNA polymerase sigma factors"/>
    <property type="match status" value="1"/>
</dbReference>
<evidence type="ECO:0000256" key="3">
    <source>
        <dbReference type="ARBA" id="ARBA00023082"/>
    </source>
</evidence>
<dbReference type="SUPFAM" id="SSF88659">
    <property type="entry name" value="Sigma3 and sigma4 domains of RNA polymerase sigma factors"/>
    <property type="match status" value="1"/>
</dbReference>
<evidence type="ECO:0000256" key="1">
    <source>
        <dbReference type="ARBA" id="ARBA00010641"/>
    </source>
</evidence>
<keyword evidence="4" id="KW-0238">DNA-binding</keyword>
<dbReference type="InterPro" id="IPR039425">
    <property type="entry name" value="RNA_pol_sigma-70-like"/>
</dbReference>
<proteinExistence type="inferred from homology"/>
<keyword evidence="5" id="KW-0804">Transcription</keyword>
<dbReference type="Gene3D" id="1.10.1740.10">
    <property type="match status" value="1"/>
</dbReference>
<reference evidence="8 9" key="1">
    <citation type="submission" date="2020-03" db="EMBL/GenBank/DDBJ databases">
        <title>Whole genome shotgun sequence of Phytohabitans flavus NBRC 107702.</title>
        <authorList>
            <person name="Komaki H."/>
            <person name="Tamura T."/>
        </authorList>
    </citation>
    <scope>NUCLEOTIDE SEQUENCE [LARGE SCALE GENOMIC DNA]</scope>
    <source>
        <strain evidence="8 9">NBRC 107702</strain>
    </source>
</reference>
<evidence type="ECO:0000256" key="2">
    <source>
        <dbReference type="ARBA" id="ARBA00023015"/>
    </source>
</evidence>
<evidence type="ECO:0000313" key="8">
    <source>
        <dbReference type="EMBL" id="BCB74707.1"/>
    </source>
</evidence>
<dbReference type="NCBIfam" id="TIGR02937">
    <property type="entry name" value="sigma70-ECF"/>
    <property type="match status" value="1"/>
</dbReference>
<dbReference type="Gene3D" id="1.10.10.10">
    <property type="entry name" value="Winged helix-like DNA-binding domain superfamily/Winged helix DNA-binding domain"/>
    <property type="match status" value="1"/>
</dbReference>
<dbReference type="InterPro" id="IPR014284">
    <property type="entry name" value="RNA_pol_sigma-70_dom"/>
</dbReference>
<dbReference type="InterPro" id="IPR007630">
    <property type="entry name" value="RNA_pol_sigma70_r4"/>
</dbReference>
<feature type="domain" description="RNA polymerase sigma-70 region 2" evidence="6">
    <location>
        <begin position="28"/>
        <end position="94"/>
    </location>
</feature>
<dbReference type="GO" id="GO:0006352">
    <property type="term" value="P:DNA-templated transcription initiation"/>
    <property type="evidence" value="ECO:0007669"/>
    <property type="project" value="InterPro"/>
</dbReference>
<reference evidence="8 9" key="2">
    <citation type="submission" date="2020-03" db="EMBL/GenBank/DDBJ databases">
        <authorList>
            <person name="Ichikawa N."/>
            <person name="Kimura A."/>
            <person name="Kitahashi Y."/>
            <person name="Uohara A."/>
        </authorList>
    </citation>
    <scope>NUCLEOTIDE SEQUENCE [LARGE SCALE GENOMIC DNA]</scope>
    <source>
        <strain evidence="8 9">NBRC 107702</strain>
    </source>
</reference>
<dbReference type="InterPro" id="IPR007627">
    <property type="entry name" value="RNA_pol_sigma70_r2"/>
</dbReference>
<dbReference type="GO" id="GO:0016987">
    <property type="term" value="F:sigma factor activity"/>
    <property type="evidence" value="ECO:0007669"/>
    <property type="project" value="UniProtKB-KW"/>
</dbReference>
<dbReference type="GO" id="GO:0003677">
    <property type="term" value="F:DNA binding"/>
    <property type="evidence" value="ECO:0007669"/>
    <property type="project" value="UniProtKB-KW"/>
</dbReference>
<dbReference type="Pfam" id="PF04545">
    <property type="entry name" value="Sigma70_r4"/>
    <property type="match status" value="1"/>
</dbReference>